<sequence>MKKTVLFVLIFFGISVSLMIAGGSFRPTSGVKIDLGGNKTSGITVADNVPEKPAILAAVEVAKHNSISDCWMIINGKIYDLTAFFSQHPGGAEAISRHCGTDGTEAYGTKDKNETDGHSSYAKSLLADYYLGDLNGALPEEKIRMAENKDAEGNTGIKSAIENEKTPIGDSVAGAGGITSAALAGHNSPSDCWMALSGKVYDVTAYLRRHPGGDAMLAYCGRDGTTAFNGRGHSDYARSLLPAYYIGDFGDSAGPAPEISGGQTRSGGLSAVEKEYPGAIILEENIEDDGRREIKLLYEGRQYEVRVGPGGDILRTEDH</sequence>
<dbReference type="EMBL" id="MFGB01000002">
    <property type="protein sequence ID" value="OGF28161.1"/>
    <property type="molecule type" value="Genomic_DNA"/>
</dbReference>
<protein>
    <recommendedName>
        <fullName evidence="5">Cytochrome b5 heme-binding domain-containing protein</fullName>
    </recommendedName>
</protein>
<evidence type="ECO:0000256" key="1">
    <source>
        <dbReference type="ARBA" id="ARBA00022617"/>
    </source>
</evidence>
<accession>A0A1F5SPL2</accession>
<dbReference type="InterPro" id="IPR050668">
    <property type="entry name" value="Cytochrome_b5"/>
</dbReference>
<evidence type="ECO:0000313" key="7">
    <source>
        <dbReference type="Proteomes" id="UP000178367"/>
    </source>
</evidence>
<reference evidence="6 7" key="1">
    <citation type="journal article" date="2016" name="Nat. Commun.">
        <title>Thousands of microbial genomes shed light on interconnected biogeochemical processes in an aquifer system.</title>
        <authorList>
            <person name="Anantharaman K."/>
            <person name="Brown C.T."/>
            <person name="Hug L.A."/>
            <person name="Sharon I."/>
            <person name="Castelle C.J."/>
            <person name="Probst A.J."/>
            <person name="Thomas B.C."/>
            <person name="Singh A."/>
            <person name="Wilkins M.J."/>
            <person name="Karaoz U."/>
            <person name="Brodie E.L."/>
            <person name="Williams K.H."/>
            <person name="Hubbard S.S."/>
            <person name="Banfield J.F."/>
        </authorList>
    </citation>
    <scope>NUCLEOTIDE SEQUENCE [LARGE SCALE GENOMIC DNA]</scope>
</reference>
<proteinExistence type="inferred from homology"/>
<comment type="similarity">
    <text evidence="4">Belongs to the cytochrome b5 family.</text>
</comment>
<dbReference type="SMART" id="SM01117">
    <property type="entry name" value="Cyt-b5"/>
    <property type="match status" value="2"/>
</dbReference>
<keyword evidence="1" id="KW-0349">Heme</keyword>
<dbReference type="GO" id="GO:0046872">
    <property type="term" value="F:metal ion binding"/>
    <property type="evidence" value="ECO:0007669"/>
    <property type="project" value="UniProtKB-KW"/>
</dbReference>
<dbReference type="GO" id="GO:0020037">
    <property type="term" value="F:heme binding"/>
    <property type="evidence" value="ECO:0007669"/>
    <property type="project" value="InterPro"/>
</dbReference>
<dbReference type="AlphaFoldDB" id="A0A1F5SPL2"/>
<feature type="domain" description="Cytochrome b5 heme-binding" evidence="5">
    <location>
        <begin position="178"/>
        <end position="250"/>
    </location>
</feature>
<dbReference type="InterPro" id="IPR036400">
    <property type="entry name" value="Cyt_B5-like_heme/steroid_sf"/>
</dbReference>
<dbReference type="SUPFAM" id="SSF55856">
    <property type="entry name" value="Cytochrome b5-like heme/steroid binding domain"/>
    <property type="match status" value="2"/>
</dbReference>
<dbReference type="GO" id="GO:0016020">
    <property type="term" value="C:membrane"/>
    <property type="evidence" value="ECO:0007669"/>
    <property type="project" value="TreeGrafter"/>
</dbReference>
<dbReference type="PANTHER" id="PTHR19359">
    <property type="entry name" value="CYTOCHROME B5"/>
    <property type="match status" value="1"/>
</dbReference>
<evidence type="ECO:0000256" key="3">
    <source>
        <dbReference type="ARBA" id="ARBA00023004"/>
    </source>
</evidence>
<evidence type="ECO:0000256" key="2">
    <source>
        <dbReference type="ARBA" id="ARBA00022723"/>
    </source>
</evidence>
<dbReference type="Gene3D" id="3.10.120.10">
    <property type="entry name" value="Cytochrome b5-like heme/steroid binding domain"/>
    <property type="match status" value="2"/>
</dbReference>
<dbReference type="InterPro" id="IPR001199">
    <property type="entry name" value="Cyt_B5-like_heme/steroid-bd"/>
</dbReference>
<evidence type="ECO:0000313" key="6">
    <source>
        <dbReference type="EMBL" id="OGF28161.1"/>
    </source>
</evidence>
<dbReference type="PROSITE" id="PS50255">
    <property type="entry name" value="CYTOCHROME_B5_2"/>
    <property type="match status" value="2"/>
</dbReference>
<comment type="caution">
    <text evidence="6">The sequence shown here is derived from an EMBL/GenBank/DDBJ whole genome shotgun (WGS) entry which is preliminary data.</text>
</comment>
<dbReference type="InterPro" id="IPR018506">
    <property type="entry name" value="Cyt_B5_heme-BS"/>
</dbReference>
<name>A0A1F5SPL2_9BACT</name>
<feature type="domain" description="Cytochrome b5 heme-binding" evidence="5">
    <location>
        <begin position="53"/>
        <end position="135"/>
    </location>
</feature>
<dbReference type="STRING" id="1797994.A2227_06710"/>
<keyword evidence="3" id="KW-0408">Iron</keyword>
<evidence type="ECO:0000256" key="4">
    <source>
        <dbReference type="ARBA" id="ARBA00038168"/>
    </source>
</evidence>
<dbReference type="PROSITE" id="PS00191">
    <property type="entry name" value="CYTOCHROME_B5_1"/>
    <property type="match status" value="1"/>
</dbReference>
<keyword evidence="2" id="KW-0479">Metal-binding</keyword>
<dbReference type="Pfam" id="PF00173">
    <property type="entry name" value="Cyt-b5"/>
    <property type="match status" value="2"/>
</dbReference>
<dbReference type="PRINTS" id="PR00363">
    <property type="entry name" value="CYTOCHROMEB5"/>
</dbReference>
<gene>
    <name evidence="6" type="ORF">A2227_06710</name>
</gene>
<evidence type="ECO:0000259" key="5">
    <source>
        <dbReference type="PROSITE" id="PS50255"/>
    </source>
</evidence>
<organism evidence="6 7">
    <name type="scientific">Candidatus Falkowbacteria bacterium RIFOXYA2_FULL_47_19</name>
    <dbReference type="NCBI Taxonomy" id="1797994"/>
    <lineage>
        <taxon>Bacteria</taxon>
        <taxon>Candidatus Falkowiibacteriota</taxon>
    </lineage>
</organism>
<dbReference type="Proteomes" id="UP000178367">
    <property type="component" value="Unassembled WGS sequence"/>
</dbReference>